<dbReference type="EMBL" id="JBBPBN010000015">
    <property type="protein sequence ID" value="KAK9024649.1"/>
    <property type="molecule type" value="Genomic_DNA"/>
</dbReference>
<keyword evidence="3" id="KW-1185">Reference proteome</keyword>
<comment type="caution">
    <text evidence="2">The sequence shown here is derived from an EMBL/GenBank/DDBJ whole genome shotgun (WGS) entry which is preliminary data.</text>
</comment>
<evidence type="ECO:0000256" key="1">
    <source>
        <dbReference type="SAM" id="MobiDB-lite"/>
    </source>
</evidence>
<proteinExistence type="predicted"/>
<protein>
    <submittedName>
        <fullName evidence="2">Uncharacterized protein</fullName>
    </submittedName>
</protein>
<dbReference type="Proteomes" id="UP001396334">
    <property type="component" value="Unassembled WGS sequence"/>
</dbReference>
<feature type="compositionally biased region" description="Basic and acidic residues" evidence="1">
    <location>
        <begin position="7"/>
        <end position="22"/>
    </location>
</feature>
<organism evidence="2 3">
    <name type="scientific">Hibiscus sabdariffa</name>
    <name type="common">roselle</name>
    <dbReference type="NCBI Taxonomy" id="183260"/>
    <lineage>
        <taxon>Eukaryota</taxon>
        <taxon>Viridiplantae</taxon>
        <taxon>Streptophyta</taxon>
        <taxon>Embryophyta</taxon>
        <taxon>Tracheophyta</taxon>
        <taxon>Spermatophyta</taxon>
        <taxon>Magnoliopsida</taxon>
        <taxon>eudicotyledons</taxon>
        <taxon>Gunneridae</taxon>
        <taxon>Pentapetalae</taxon>
        <taxon>rosids</taxon>
        <taxon>malvids</taxon>
        <taxon>Malvales</taxon>
        <taxon>Malvaceae</taxon>
        <taxon>Malvoideae</taxon>
        <taxon>Hibiscus</taxon>
    </lineage>
</organism>
<feature type="compositionally biased region" description="Low complexity" evidence="1">
    <location>
        <begin position="62"/>
        <end position="73"/>
    </location>
</feature>
<feature type="region of interest" description="Disordered" evidence="1">
    <location>
        <begin position="50"/>
        <end position="76"/>
    </location>
</feature>
<accession>A0ABR2SI88</accession>
<gene>
    <name evidence="2" type="ORF">V6N11_004807</name>
</gene>
<evidence type="ECO:0000313" key="2">
    <source>
        <dbReference type="EMBL" id="KAK9024649.1"/>
    </source>
</evidence>
<name>A0ABR2SI88_9ROSI</name>
<reference evidence="2 3" key="1">
    <citation type="journal article" date="2024" name="G3 (Bethesda)">
        <title>Genome assembly of Hibiscus sabdariffa L. provides insights into metabolisms of medicinal natural products.</title>
        <authorList>
            <person name="Kim T."/>
        </authorList>
    </citation>
    <scope>NUCLEOTIDE SEQUENCE [LARGE SCALE GENOMIC DNA]</scope>
    <source>
        <strain evidence="2">TK-2024</strain>
        <tissue evidence="2">Old leaves</tissue>
    </source>
</reference>
<evidence type="ECO:0000313" key="3">
    <source>
        <dbReference type="Proteomes" id="UP001396334"/>
    </source>
</evidence>
<feature type="region of interest" description="Disordered" evidence="1">
    <location>
        <begin position="1"/>
        <end position="33"/>
    </location>
</feature>
<sequence length="118" mass="13007">MKGNMNKNDHNGDSIMENHSEPSPDTGKYSLSLDDNLNCSVEKDALEVMNIGSKSKGNVERSIGSSSKSAQSKSSDKMNWNWSKVVQNLSQTLELNRACMNPVEDEAINVVHGKDHIE</sequence>